<organism evidence="1 2">
    <name type="scientific">Microcella daejeonensis</name>
    <dbReference type="NCBI Taxonomy" id="2994971"/>
    <lineage>
        <taxon>Bacteria</taxon>
        <taxon>Bacillati</taxon>
        <taxon>Actinomycetota</taxon>
        <taxon>Actinomycetes</taxon>
        <taxon>Micrococcales</taxon>
        <taxon>Microbacteriaceae</taxon>
        <taxon>Microcella</taxon>
    </lineage>
</organism>
<dbReference type="InterPro" id="IPR036134">
    <property type="entry name" value="Crypto/Photolyase_FAD-like_sf"/>
</dbReference>
<dbReference type="InterPro" id="IPR014729">
    <property type="entry name" value="Rossmann-like_a/b/a_fold"/>
</dbReference>
<dbReference type="Pfam" id="PF04244">
    <property type="entry name" value="DPRP"/>
    <property type="match status" value="1"/>
</dbReference>
<dbReference type="Proteomes" id="UP001164706">
    <property type="component" value="Chromosome"/>
</dbReference>
<dbReference type="Gene3D" id="3.40.50.620">
    <property type="entry name" value="HUPs"/>
    <property type="match status" value="1"/>
</dbReference>
<dbReference type="SUPFAM" id="SSF48173">
    <property type="entry name" value="Cryptochrome/photolyase FAD-binding domain"/>
    <property type="match status" value="1"/>
</dbReference>
<dbReference type="InterPro" id="IPR007357">
    <property type="entry name" value="PhrB-like"/>
</dbReference>
<dbReference type="PANTHER" id="PTHR38657:SF1">
    <property type="entry name" value="SLR1343 PROTEIN"/>
    <property type="match status" value="1"/>
</dbReference>
<dbReference type="AlphaFoldDB" id="A0A9E8S8I7"/>
<reference evidence="1" key="1">
    <citation type="submission" date="2022-11" db="EMBL/GenBank/DDBJ databases">
        <title>Description of Microcella daejonensis nov. sp, isolated from riverside soil.</title>
        <authorList>
            <person name="Molina K.M."/>
            <person name="Kim S.B."/>
        </authorList>
    </citation>
    <scope>NUCLEOTIDE SEQUENCE</scope>
    <source>
        <strain evidence="1">MMS21-STM12</strain>
    </source>
</reference>
<dbReference type="Gene3D" id="1.10.579.10">
    <property type="entry name" value="DNA Cyclobutane Dipyrimidine Photolyase, subunit A, domain 3"/>
    <property type="match status" value="1"/>
</dbReference>
<accession>A0A9E8S8I7</accession>
<gene>
    <name evidence="1" type="ORF">OVN18_01110</name>
</gene>
<dbReference type="KEGG" id="mdb:OVN18_01110"/>
<dbReference type="Gene3D" id="1.10.10.1710">
    <property type="entry name" value="Deoxyribodipyrimidine photolyase-related"/>
    <property type="match status" value="1"/>
</dbReference>
<sequence>MTDAATRWLTAEQLGPHFDDGGPIVLIENHEVFRRRPTHRLKAHLYLSALRHRARELGDRGELVVSGSYRAALEERGMTGGALEVVGATSWAQRRLVERLGASILPDRGFVTEREEFARWAEGKTATQLLMDRYYRQVRTRTGILMEGGEPVGGQFSYDHDNREKPPKDAVSLGLPEPWAPVEDDIDASVRETLDALEADGVRFLGRDAPRAFPVTRDEALASLDEFIESRLGDFGPYEDASLAGDDTMAHSRLSVALNLGLLHPLEIVSRVVAEHDAGRAPLPSVEGIVRQLIGWRDWVWHLYWHLGEDYVERSNHLRATTPLPEEWWQLDGEAVQARCLSHVLEGVGRTGYAHHIQRLMILGNFALQRGYDPAELTAWFQGAFVDGTPWVMPANVVGMSQFADAGLVATKPYASGGAYIDRMSDFCGGCRFDPKKRLGESACPFTAGYWAFLDRVEPVIRGNHRMAQPLAGLRRLADREEVVAQERARTAY</sequence>
<evidence type="ECO:0000313" key="1">
    <source>
        <dbReference type="EMBL" id="WAB81650.1"/>
    </source>
</evidence>
<evidence type="ECO:0000313" key="2">
    <source>
        <dbReference type="Proteomes" id="UP001164706"/>
    </source>
</evidence>
<protein>
    <submittedName>
        <fullName evidence="1">Cryptochrome/photolyase family protein</fullName>
    </submittedName>
</protein>
<dbReference type="PANTHER" id="PTHR38657">
    <property type="entry name" value="SLR1343 PROTEIN"/>
    <property type="match status" value="1"/>
</dbReference>
<dbReference type="RefSeq" id="WP_267781429.1">
    <property type="nucleotide sequence ID" value="NZ_CP113089.1"/>
</dbReference>
<keyword evidence="2" id="KW-1185">Reference proteome</keyword>
<proteinExistence type="predicted"/>
<name>A0A9E8S8I7_9MICO</name>
<dbReference type="Gene3D" id="1.25.40.80">
    <property type="match status" value="1"/>
</dbReference>
<dbReference type="InterPro" id="IPR052551">
    <property type="entry name" value="UV-DNA_repair_photolyase"/>
</dbReference>
<dbReference type="EMBL" id="CP113089">
    <property type="protein sequence ID" value="WAB81650.1"/>
    <property type="molecule type" value="Genomic_DNA"/>
</dbReference>